<evidence type="ECO:0000313" key="1">
    <source>
        <dbReference type="EMBL" id="KAF0321795.1"/>
    </source>
</evidence>
<sequence>MPPNAANETAHALSDFKLFAKFPNCIKSMIWKEFYSQPRFFITYPVYRGRSREDEFEVPLGWALRPKGPQTSYHKTIDTQIDELSSFVASRIRPIFTITIPRTTVDEHQQHRINTRRAKEKSKVAHANISWDFDFVHVTKAVPEGSGNLIPQVAWFSNIQNMVLDHDLFQKDISRGFIRNMITITAFCLWESKRLPGSLRNLALQRVPWHRNQDSDTPLLCFQIRYLLREAPATPRQWKDLKVGVISQSPWLDIERHGGVEEVQWDRFMESIHSPEDQHAYSKIIGDEITDTRTMFSELFSLRHTVHFLYLPAPGLSVMPLDKQLICNYDELVRRAFISGR</sequence>
<dbReference type="Proteomes" id="UP000434172">
    <property type="component" value="Unassembled WGS sequence"/>
</dbReference>
<gene>
    <name evidence="1" type="ORF">GQ607_010929</name>
</gene>
<protein>
    <submittedName>
        <fullName evidence="1">Uncharacterized protein</fullName>
    </submittedName>
</protein>
<accession>A0A8H3W8J6</accession>
<dbReference type="AlphaFoldDB" id="A0A8H3W8J6"/>
<dbReference type="OrthoDB" id="4833422at2759"/>
<evidence type="ECO:0000313" key="2">
    <source>
        <dbReference type="Proteomes" id="UP000434172"/>
    </source>
</evidence>
<comment type="caution">
    <text evidence="1">The sequence shown here is derived from an EMBL/GenBank/DDBJ whole genome shotgun (WGS) entry which is preliminary data.</text>
</comment>
<dbReference type="EMBL" id="WOWK01000067">
    <property type="protein sequence ID" value="KAF0321795.1"/>
    <property type="molecule type" value="Genomic_DNA"/>
</dbReference>
<proteinExistence type="predicted"/>
<keyword evidence="2" id="KW-1185">Reference proteome</keyword>
<reference evidence="1 2" key="1">
    <citation type="submission" date="2019-12" db="EMBL/GenBank/DDBJ databases">
        <title>A genome sequence resource for the geographically widespread anthracnose pathogen Colletotrichum asianum.</title>
        <authorList>
            <person name="Meng Y."/>
        </authorList>
    </citation>
    <scope>NUCLEOTIDE SEQUENCE [LARGE SCALE GENOMIC DNA]</scope>
    <source>
        <strain evidence="1 2">ICMP 18580</strain>
    </source>
</reference>
<name>A0A8H3W8J6_9PEZI</name>
<organism evidence="1 2">
    <name type="scientific">Colletotrichum asianum</name>
    <dbReference type="NCBI Taxonomy" id="702518"/>
    <lineage>
        <taxon>Eukaryota</taxon>
        <taxon>Fungi</taxon>
        <taxon>Dikarya</taxon>
        <taxon>Ascomycota</taxon>
        <taxon>Pezizomycotina</taxon>
        <taxon>Sordariomycetes</taxon>
        <taxon>Hypocreomycetidae</taxon>
        <taxon>Glomerellales</taxon>
        <taxon>Glomerellaceae</taxon>
        <taxon>Colletotrichum</taxon>
        <taxon>Colletotrichum gloeosporioides species complex</taxon>
    </lineage>
</organism>